<keyword evidence="5" id="KW-1185">Reference proteome</keyword>
<dbReference type="GO" id="GO:0006355">
    <property type="term" value="P:regulation of DNA-templated transcription"/>
    <property type="evidence" value="ECO:0007669"/>
    <property type="project" value="InterPro"/>
</dbReference>
<dbReference type="STRING" id="134849.SAMN05443668_110180"/>
<dbReference type="EMBL" id="FRCS01000010">
    <property type="protein sequence ID" value="SHN44364.1"/>
    <property type="molecule type" value="Genomic_DNA"/>
</dbReference>
<dbReference type="Gene3D" id="3.40.50.2300">
    <property type="match status" value="1"/>
</dbReference>
<evidence type="ECO:0000313" key="4">
    <source>
        <dbReference type="EMBL" id="SHN44364.1"/>
    </source>
</evidence>
<reference evidence="4 5" key="1">
    <citation type="submission" date="2016-11" db="EMBL/GenBank/DDBJ databases">
        <authorList>
            <person name="Jaros S."/>
            <person name="Januszkiewicz K."/>
            <person name="Wedrychowicz H."/>
        </authorList>
    </citation>
    <scope>NUCLEOTIDE SEQUENCE [LARGE SCALE GENOMIC DNA]</scope>
    <source>
        <strain evidence="4 5">DSM 46144</strain>
    </source>
</reference>
<dbReference type="InterPro" id="IPR016032">
    <property type="entry name" value="Sig_transdc_resp-reg_C-effctor"/>
</dbReference>
<proteinExistence type="predicted"/>
<evidence type="ECO:0000313" key="5">
    <source>
        <dbReference type="Proteomes" id="UP000184440"/>
    </source>
</evidence>
<keyword evidence="3" id="KW-0804">Transcription</keyword>
<dbReference type="PANTHER" id="PTHR43214:SF41">
    <property type="entry name" value="NITRATE_NITRITE RESPONSE REGULATOR PROTEIN NARP"/>
    <property type="match status" value="1"/>
</dbReference>
<dbReference type="SUPFAM" id="SSF46894">
    <property type="entry name" value="C-terminal effector domain of the bipartite response regulators"/>
    <property type="match status" value="1"/>
</dbReference>
<keyword evidence="1" id="KW-0805">Transcription regulation</keyword>
<dbReference type="Proteomes" id="UP000184440">
    <property type="component" value="Unassembled WGS sequence"/>
</dbReference>
<dbReference type="SUPFAM" id="SSF52172">
    <property type="entry name" value="CheY-like"/>
    <property type="match status" value="1"/>
</dbReference>
<dbReference type="AlphaFoldDB" id="A0A1M7RDQ9"/>
<accession>A0A1M7RDQ9</accession>
<organism evidence="4 5">
    <name type="scientific">Cryptosporangium aurantiacum</name>
    <dbReference type="NCBI Taxonomy" id="134849"/>
    <lineage>
        <taxon>Bacteria</taxon>
        <taxon>Bacillati</taxon>
        <taxon>Actinomycetota</taxon>
        <taxon>Actinomycetes</taxon>
        <taxon>Cryptosporangiales</taxon>
        <taxon>Cryptosporangiaceae</taxon>
        <taxon>Cryptosporangium</taxon>
    </lineage>
</organism>
<dbReference type="PANTHER" id="PTHR43214">
    <property type="entry name" value="TWO-COMPONENT RESPONSE REGULATOR"/>
    <property type="match status" value="1"/>
</dbReference>
<sequence>MRLGSEDSAKAQVIAVTGDPDVMAWIRVVLERSARYAVQKDVATAEDAVTAVTNERPSAVVWDNRVGGLLQLDEVRRASPRPTPVVILVNIEVDAFVAAAAARGVSAFLLSENIRGHLIPALDGALGGVTWVGPGLQSQLRLTARIAGPGRLSSRDIALLEAELDNRPVKQIAKDFGYSVQGIHYRRQAIARKLNIPNNSPSRIKALFEAWRE</sequence>
<name>A0A1M7RDQ9_9ACTN</name>
<dbReference type="RefSeq" id="WP_073261287.1">
    <property type="nucleotide sequence ID" value="NZ_FRCS01000010.1"/>
</dbReference>
<evidence type="ECO:0000256" key="1">
    <source>
        <dbReference type="ARBA" id="ARBA00023015"/>
    </source>
</evidence>
<dbReference type="InterPro" id="IPR039420">
    <property type="entry name" value="WalR-like"/>
</dbReference>
<dbReference type="InterPro" id="IPR011006">
    <property type="entry name" value="CheY-like_superfamily"/>
</dbReference>
<dbReference type="GO" id="GO:0003677">
    <property type="term" value="F:DNA binding"/>
    <property type="evidence" value="ECO:0007669"/>
    <property type="project" value="UniProtKB-KW"/>
</dbReference>
<keyword evidence="2 4" id="KW-0238">DNA-binding</keyword>
<evidence type="ECO:0000256" key="2">
    <source>
        <dbReference type="ARBA" id="ARBA00023125"/>
    </source>
</evidence>
<evidence type="ECO:0000256" key="3">
    <source>
        <dbReference type="ARBA" id="ARBA00023163"/>
    </source>
</evidence>
<protein>
    <submittedName>
        <fullName evidence="4">DNA-binding response regulator, NarL/FixJ family, contains REC and HTH domains</fullName>
    </submittedName>
</protein>
<gene>
    <name evidence="4" type="ORF">SAMN05443668_110180</name>
</gene>